<keyword evidence="8" id="KW-0175">Coiled coil</keyword>
<dbReference type="AlphaFoldDB" id="A0A9D4GJI8"/>
<dbReference type="Gene3D" id="1.20.5.320">
    <property type="entry name" value="6-Phosphogluconate Dehydrogenase, domain 3"/>
    <property type="match status" value="1"/>
</dbReference>
<proteinExistence type="inferred from homology"/>
<dbReference type="EMBL" id="JAIWYP010000005">
    <property type="protein sequence ID" value="KAH3818007.1"/>
    <property type="molecule type" value="Genomic_DNA"/>
</dbReference>
<comment type="subcellular location">
    <subcellularLocation>
        <location evidence="1">Secreted</location>
    </subcellularLocation>
</comment>
<keyword evidence="2" id="KW-0964">Secreted</keyword>
<reference evidence="12" key="2">
    <citation type="submission" date="2020-11" db="EMBL/GenBank/DDBJ databases">
        <authorList>
            <person name="McCartney M.A."/>
            <person name="Auch B."/>
            <person name="Kono T."/>
            <person name="Mallez S."/>
            <person name="Becker A."/>
            <person name="Gohl D.M."/>
            <person name="Silverstein K.A.T."/>
            <person name="Koren S."/>
            <person name="Bechman K.B."/>
            <person name="Herman A."/>
            <person name="Abrahante J.E."/>
            <person name="Garbe J."/>
        </authorList>
    </citation>
    <scope>NUCLEOTIDE SEQUENCE</scope>
    <source>
        <strain evidence="12">Duluth1</strain>
        <tissue evidence="12">Whole animal</tissue>
    </source>
</reference>
<feature type="coiled-coil region" evidence="8">
    <location>
        <begin position="148"/>
        <end position="180"/>
    </location>
</feature>
<dbReference type="PROSITE" id="PS51257">
    <property type="entry name" value="PROKAR_LIPOPROTEIN"/>
    <property type="match status" value="1"/>
</dbReference>
<dbReference type="GO" id="GO:0005179">
    <property type="term" value="F:hormone activity"/>
    <property type="evidence" value="ECO:0007669"/>
    <property type="project" value="UniProtKB-KW"/>
</dbReference>
<evidence type="ECO:0000259" key="11">
    <source>
        <dbReference type="PROSITE" id="PS50871"/>
    </source>
</evidence>
<reference evidence="12" key="1">
    <citation type="journal article" date="2019" name="bioRxiv">
        <title>The Genome of the Zebra Mussel, Dreissena polymorpha: A Resource for Invasive Species Research.</title>
        <authorList>
            <person name="McCartney M.A."/>
            <person name="Auch B."/>
            <person name="Kono T."/>
            <person name="Mallez S."/>
            <person name="Zhang Y."/>
            <person name="Obille A."/>
            <person name="Becker A."/>
            <person name="Abrahante J.E."/>
            <person name="Garbe J."/>
            <person name="Badalamenti J.P."/>
            <person name="Herman A."/>
            <person name="Mangelson H."/>
            <person name="Liachko I."/>
            <person name="Sullivan S."/>
            <person name="Sone E.D."/>
            <person name="Koren S."/>
            <person name="Silverstein K.A.T."/>
            <person name="Beckman K.B."/>
            <person name="Gohl D.M."/>
        </authorList>
    </citation>
    <scope>NUCLEOTIDE SEQUENCE</scope>
    <source>
        <strain evidence="12">Duluth1</strain>
        <tissue evidence="12">Whole animal</tissue>
    </source>
</reference>
<evidence type="ECO:0000256" key="7">
    <source>
        <dbReference type="ARBA" id="ARBA00038198"/>
    </source>
</evidence>
<feature type="chain" id="PRO_5038955870" description="C1q domain-containing protein" evidence="10">
    <location>
        <begin position="28"/>
        <end position="357"/>
    </location>
</feature>
<evidence type="ECO:0000256" key="9">
    <source>
        <dbReference type="SAM" id="MobiDB-lite"/>
    </source>
</evidence>
<feature type="region of interest" description="Disordered" evidence="9">
    <location>
        <begin position="104"/>
        <end position="146"/>
    </location>
</feature>
<dbReference type="PROSITE" id="PS50871">
    <property type="entry name" value="C1Q"/>
    <property type="match status" value="1"/>
</dbReference>
<dbReference type="GO" id="GO:0005615">
    <property type="term" value="C:extracellular space"/>
    <property type="evidence" value="ECO:0007669"/>
    <property type="project" value="TreeGrafter"/>
</dbReference>
<gene>
    <name evidence="12" type="ORF">DPMN_119592</name>
</gene>
<dbReference type="Gene3D" id="2.60.120.40">
    <property type="match status" value="1"/>
</dbReference>
<evidence type="ECO:0000256" key="2">
    <source>
        <dbReference type="ARBA" id="ARBA00022525"/>
    </source>
</evidence>
<dbReference type="Proteomes" id="UP000828390">
    <property type="component" value="Unassembled WGS sequence"/>
</dbReference>
<organism evidence="12 13">
    <name type="scientific">Dreissena polymorpha</name>
    <name type="common">Zebra mussel</name>
    <name type="synonym">Mytilus polymorpha</name>
    <dbReference type="NCBI Taxonomy" id="45954"/>
    <lineage>
        <taxon>Eukaryota</taxon>
        <taxon>Metazoa</taxon>
        <taxon>Spiralia</taxon>
        <taxon>Lophotrochozoa</taxon>
        <taxon>Mollusca</taxon>
        <taxon>Bivalvia</taxon>
        <taxon>Autobranchia</taxon>
        <taxon>Heteroconchia</taxon>
        <taxon>Euheterodonta</taxon>
        <taxon>Imparidentia</taxon>
        <taxon>Neoheterodontei</taxon>
        <taxon>Myida</taxon>
        <taxon>Dreissenoidea</taxon>
        <taxon>Dreissenidae</taxon>
        <taxon>Dreissena</taxon>
    </lineage>
</organism>
<keyword evidence="4 10" id="KW-0732">Signal</keyword>
<keyword evidence="5" id="KW-1015">Disulfide bond</keyword>
<feature type="compositionally biased region" description="Pro residues" evidence="9">
    <location>
        <begin position="129"/>
        <end position="142"/>
    </location>
</feature>
<comment type="similarity">
    <text evidence="7">Belongs to the adipolin/erythroferrone family.</text>
</comment>
<feature type="compositionally biased region" description="Acidic residues" evidence="9">
    <location>
        <begin position="61"/>
        <end position="74"/>
    </location>
</feature>
<feature type="region of interest" description="Disordered" evidence="9">
    <location>
        <begin position="56"/>
        <end position="90"/>
    </location>
</feature>
<feature type="signal peptide" evidence="10">
    <location>
        <begin position="1"/>
        <end position="27"/>
    </location>
</feature>
<keyword evidence="6" id="KW-0325">Glycoprotein</keyword>
<evidence type="ECO:0000256" key="8">
    <source>
        <dbReference type="SAM" id="Coils"/>
    </source>
</evidence>
<evidence type="ECO:0000256" key="4">
    <source>
        <dbReference type="ARBA" id="ARBA00022729"/>
    </source>
</evidence>
<dbReference type="InterPro" id="IPR001073">
    <property type="entry name" value="C1q_dom"/>
</dbReference>
<evidence type="ECO:0000313" key="13">
    <source>
        <dbReference type="Proteomes" id="UP000828390"/>
    </source>
</evidence>
<keyword evidence="13" id="KW-1185">Reference proteome</keyword>
<sequence length="357" mass="40222">MRNMTCIRFNLVIIFLILSASVISCHGARHRTRTHRSGGNLFADEDAGENYRYRRSPFSADEADGDADEYDPDEIINISTNKEGISEGRRTRIDPKSSWLTFSNRLERRNEEHRKKKRKRKSSNKLLGPPGPVGPPGPPGPPGTSVSKEEILKAVEDLIKEAAEKRAKEMVAEMRDLLCNWTLPLQQDMPGGQVPWGVVHGPRVYAGFSLRLKTNTRVNRKTMMELHAFQQPFGEGSFQRGDVFNAREGRFHVPRDGVYQFSASLHLQMRTKGKVKARLKDDEHIKVVICINSLCQTNTSIETLTGVLVNSTVFTSSVHGLLFLKEKQYTSVYIDNSSNYSFVVRQGSEFSGVFMGT</sequence>
<evidence type="ECO:0000256" key="6">
    <source>
        <dbReference type="ARBA" id="ARBA00023180"/>
    </source>
</evidence>
<accession>A0A9D4GJI8</accession>
<name>A0A9D4GJI8_DREPO</name>
<dbReference type="PANTHER" id="PTHR24019">
    <property type="entry name" value="ADIPOLIN"/>
    <property type="match status" value="1"/>
</dbReference>
<dbReference type="OrthoDB" id="6431870at2759"/>
<evidence type="ECO:0000313" key="12">
    <source>
        <dbReference type="EMBL" id="KAH3818007.1"/>
    </source>
</evidence>
<feature type="compositionally biased region" description="Basic residues" evidence="9">
    <location>
        <begin position="114"/>
        <end position="123"/>
    </location>
</feature>
<dbReference type="SUPFAM" id="SSF49842">
    <property type="entry name" value="TNF-like"/>
    <property type="match status" value="1"/>
</dbReference>
<evidence type="ECO:0000256" key="10">
    <source>
        <dbReference type="SAM" id="SignalP"/>
    </source>
</evidence>
<evidence type="ECO:0000256" key="1">
    <source>
        <dbReference type="ARBA" id="ARBA00004613"/>
    </source>
</evidence>
<protein>
    <recommendedName>
        <fullName evidence="11">C1q domain-containing protein</fullName>
    </recommendedName>
</protein>
<keyword evidence="3" id="KW-0372">Hormone</keyword>
<dbReference type="InterPro" id="IPR052136">
    <property type="entry name" value="Adipolin/Erythroferrone-rel"/>
</dbReference>
<dbReference type="PANTHER" id="PTHR24019:SF5">
    <property type="entry name" value="ADIPOLIN"/>
    <property type="match status" value="1"/>
</dbReference>
<dbReference type="InterPro" id="IPR008983">
    <property type="entry name" value="Tumour_necrosis_fac-like_dom"/>
</dbReference>
<evidence type="ECO:0000256" key="5">
    <source>
        <dbReference type="ARBA" id="ARBA00023157"/>
    </source>
</evidence>
<comment type="caution">
    <text evidence="12">The sequence shown here is derived from an EMBL/GenBank/DDBJ whole genome shotgun (WGS) entry which is preliminary data.</text>
</comment>
<evidence type="ECO:0000256" key="3">
    <source>
        <dbReference type="ARBA" id="ARBA00022702"/>
    </source>
</evidence>
<feature type="domain" description="C1q" evidence="11">
    <location>
        <begin position="201"/>
        <end position="357"/>
    </location>
</feature>